<feature type="domain" description="Peptidoglycan binding-like" evidence="3">
    <location>
        <begin position="40"/>
        <end position="87"/>
    </location>
</feature>
<feature type="signal peptide" evidence="2">
    <location>
        <begin position="1"/>
        <end position="34"/>
    </location>
</feature>
<dbReference type="Gene3D" id="1.10.101.10">
    <property type="entry name" value="PGBD-like superfamily/PGBD"/>
    <property type="match status" value="1"/>
</dbReference>
<feature type="chain" id="PRO_5020682773" description="Peptidoglycan binding-like domain-containing protein" evidence="2">
    <location>
        <begin position="35"/>
        <end position="300"/>
    </location>
</feature>
<evidence type="ECO:0000256" key="1">
    <source>
        <dbReference type="SAM" id="MobiDB-lite"/>
    </source>
</evidence>
<evidence type="ECO:0000313" key="5">
    <source>
        <dbReference type="Proteomes" id="UP000290174"/>
    </source>
</evidence>
<evidence type="ECO:0000256" key="2">
    <source>
        <dbReference type="SAM" id="SignalP"/>
    </source>
</evidence>
<sequence>MSTCGRTISSIQNANHIILIVATVASLCTGPAFAQSQTASQIRKQQEALIWTTDYEGLVDGKIGEGTLAAIKKFQARIGHPVTGQLTSLEEGQLLLEGRARRTQAGFRQFTDNEAGVSVGIPLGLVQGPTETKWGNHWYSKKNGLVVETLRFGTEVSLKDLFDRLLKINDRKVAYQRFVENTWFVIAAFEGKAAVYVRADVVTPPNQPSEIRGFSVWMSKDRPAEYQAIPPAMLSSFRSNTDRKNDASSNETVGSAPPTVVNPPPVVIQTSKSAVSVLDCYKGLGDCPAAMTPASVAAFK</sequence>
<keyword evidence="2" id="KW-0732">Signal</keyword>
<dbReference type="InterPro" id="IPR036366">
    <property type="entry name" value="PGBDSf"/>
</dbReference>
<dbReference type="EMBL" id="RKMK01000078">
    <property type="protein sequence ID" value="RXG84229.1"/>
    <property type="molecule type" value="Genomic_DNA"/>
</dbReference>
<evidence type="ECO:0000313" key="4">
    <source>
        <dbReference type="EMBL" id="RXG84229.1"/>
    </source>
</evidence>
<dbReference type="Pfam" id="PF01471">
    <property type="entry name" value="PG_binding_1"/>
    <property type="match status" value="1"/>
</dbReference>
<accession>A0A4Q0Q7I1</accession>
<reference evidence="4 5" key="1">
    <citation type="submission" date="2018-11" db="EMBL/GenBank/DDBJ databases">
        <title>Bradyrhizobium sp. nov., isolated from effective nodules of peanut in China.</title>
        <authorList>
            <person name="Li Y."/>
        </authorList>
    </citation>
    <scope>NUCLEOTIDE SEQUENCE [LARGE SCALE GENOMIC DNA]</scope>
    <source>
        <strain evidence="4 5">CCBAU 51770</strain>
    </source>
</reference>
<dbReference type="RefSeq" id="WP_128957283.1">
    <property type="nucleotide sequence ID" value="NZ_RKMK01000078.1"/>
</dbReference>
<dbReference type="InterPro" id="IPR002477">
    <property type="entry name" value="Peptidoglycan-bd-like"/>
</dbReference>
<name>A0A4Q0Q7I1_9BRAD</name>
<protein>
    <recommendedName>
        <fullName evidence="3">Peptidoglycan binding-like domain-containing protein</fullName>
    </recommendedName>
</protein>
<feature type="region of interest" description="Disordered" evidence="1">
    <location>
        <begin position="236"/>
        <end position="265"/>
    </location>
</feature>
<gene>
    <name evidence="4" type="ORF">EAS61_39670</name>
</gene>
<proteinExistence type="predicted"/>
<dbReference type="InterPro" id="IPR036365">
    <property type="entry name" value="PGBD-like_sf"/>
</dbReference>
<evidence type="ECO:0000259" key="3">
    <source>
        <dbReference type="Pfam" id="PF01471"/>
    </source>
</evidence>
<dbReference type="Proteomes" id="UP000290174">
    <property type="component" value="Unassembled WGS sequence"/>
</dbReference>
<dbReference type="SUPFAM" id="SSF47090">
    <property type="entry name" value="PGBD-like"/>
    <property type="match status" value="1"/>
</dbReference>
<organism evidence="4 5">
    <name type="scientific">Bradyrhizobium zhanjiangense</name>
    <dbReference type="NCBI Taxonomy" id="1325107"/>
    <lineage>
        <taxon>Bacteria</taxon>
        <taxon>Pseudomonadati</taxon>
        <taxon>Pseudomonadota</taxon>
        <taxon>Alphaproteobacteria</taxon>
        <taxon>Hyphomicrobiales</taxon>
        <taxon>Nitrobacteraceae</taxon>
        <taxon>Bradyrhizobium</taxon>
    </lineage>
</organism>
<dbReference type="AlphaFoldDB" id="A0A4Q0Q7I1"/>
<comment type="caution">
    <text evidence="4">The sequence shown here is derived from an EMBL/GenBank/DDBJ whole genome shotgun (WGS) entry which is preliminary data.</text>
</comment>